<dbReference type="Pfam" id="PF02238">
    <property type="entry name" value="COX7a"/>
    <property type="match status" value="1"/>
</dbReference>
<dbReference type="OrthoDB" id="5511599at2759"/>
<evidence type="ECO:0000313" key="7">
    <source>
        <dbReference type="Proteomes" id="UP000245884"/>
    </source>
</evidence>
<dbReference type="STRING" id="1569628.A0A316UV56"/>
<gene>
    <name evidence="6" type="ORF">BDZ90DRAFT_278566</name>
</gene>
<evidence type="ECO:0000256" key="4">
    <source>
        <dbReference type="ARBA" id="ARBA00023136"/>
    </source>
</evidence>
<dbReference type="EMBL" id="KZ819664">
    <property type="protein sequence ID" value="PWN29187.1"/>
    <property type="molecule type" value="Genomic_DNA"/>
</dbReference>
<sequence length="67" mass="7631">MIDSLVKKENTILQRQRIYQADTRPVYQRLPRSRMYMTVYMAFFTLGMIGTTGGLINAARGKKAGDS</sequence>
<keyword evidence="5" id="KW-0812">Transmembrane</keyword>
<accession>A0A316UV56</accession>
<dbReference type="Proteomes" id="UP000245884">
    <property type="component" value="Unassembled WGS sequence"/>
</dbReference>
<dbReference type="RefSeq" id="XP_025363799.1">
    <property type="nucleotide sequence ID" value="XM_025509101.1"/>
</dbReference>
<dbReference type="GeneID" id="37030924"/>
<keyword evidence="3" id="KW-0496">Mitochondrion</keyword>
<keyword evidence="4 5" id="KW-0472">Membrane</keyword>
<organism evidence="6 7">
    <name type="scientific">Jaminaea rosea</name>
    <dbReference type="NCBI Taxonomy" id="1569628"/>
    <lineage>
        <taxon>Eukaryota</taxon>
        <taxon>Fungi</taxon>
        <taxon>Dikarya</taxon>
        <taxon>Basidiomycota</taxon>
        <taxon>Ustilaginomycotina</taxon>
        <taxon>Exobasidiomycetes</taxon>
        <taxon>Microstromatales</taxon>
        <taxon>Microstromatales incertae sedis</taxon>
        <taxon>Jaminaea</taxon>
    </lineage>
</organism>
<comment type="subcellular location">
    <subcellularLocation>
        <location evidence="1">Mitochondrion inner membrane</location>
    </subcellularLocation>
</comment>
<dbReference type="AlphaFoldDB" id="A0A316UV56"/>
<protein>
    <submittedName>
        <fullName evidence="6">Uncharacterized protein</fullName>
    </submittedName>
</protein>
<name>A0A316UV56_9BASI</name>
<reference evidence="6 7" key="1">
    <citation type="journal article" date="2018" name="Mol. Biol. Evol.">
        <title>Broad Genomic Sampling Reveals a Smut Pathogenic Ancestry of the Fungal Clade Ustilaginomycotina.</title>
        <authorList>
            <person name="Kijpornyongpan T."/>
            <person name="Mondo S.J."/>
            <person name="Barry K."/>
            <person name="Sandor L."/>
            <person name="Lee J."/>
            <person name="Lipzen A."/>
            <person name="Pangilinan J."/>
            <person name="LaButti K."/>
            <person name="Hainaut M."/>
            <person name="Henrissat B."/>
            <person name="Grigoriev I.V."/>
            <person name="Spatafora J.W."/>
            <person name="Aime M.C."/>
        </authorList>
    </citation>
    <scope>NUCLEOTIDE SEQUENCE [LARGE SCALE GENOMIC DNA]</scope>
    <source>
        <strain evidence="6 7">MCA 5214</strain>
    </source>
</reference>
<proteinExistence type="predicted"/>
<dbReference type="InterPro" id="IPR039297">
    <property type="entry name" value="COX7a"/>
</dbReference>
<keyword evidence="5" id="KW-1133">Transmembrane helix</keyword>
<dbReference type="GO" id="GO:0005743">
    <property type="term" value="C:mitochondrial inner membrane"/>
    <property type="evidence" value="ECO:0007669"/>
    <property type="project" value="UniProtKB-SubCell"/>
</dbReference>
<evidence type="ECO:0000256" key="5">
    <source>
        <dbReference type="SAM" id="Phobius"/>
    </source>
</evidence>
<feature type="transmembrane region" description="Helical" evidence="5">
    <location>
        <begin position="39"/>
        <end position="59"/>
    </location>
</feature>
<evidence type="ECO:0000256" key="2">
    <source>
        <dbReference type="ARBA" id="ARBA00022792"/>
    </source>
</evidence>
<keyword evidence="7" id="KW-1185">Reference proteome</keyword>
<evidence type="ECO:0000256" key="3">
    <source>
        <dbReference type="ARBA" id="ARBA00023128"/>
    </source>
</evidence>
<evidence type="ECO:0000256" key="1">
    <source>
        <dbReference type="ARBA" id="ARBA00004273"/>
    </source>
</evidence>
<keyword evidence="2" id="KW-0999">Mitochondrion inner membrane</keyword>
<evidence type="ECO:0000313" key="6">
    <source>
        <dbReference type="EMBL" id="PWN29187.1"/>
    </source>
</evidence>